<dbReference type="EMBL" id="KT428295">
    <property type="protein sequence ID" value="ALK44367.1"/>
    <property type="molecule type" value="Genomic_DNA"/>
</dbReference>
<name>A0A0P0KTP4_9GAMM</name>
<organism evidence="1">
    <name type="scientific">Colwellia sp. C1</name>
    <dbReference type="NCBI Taxonomy" id="1737566"/>
    <lineage>
        <taxon>Bacteria</taxon>
        <taxon>Pseudomonadati</taxon>
        <taxon>Pseudomonadota</taxon>
        <taxon>Gammaproteobacteria</taxon>
        <taxon>Alteromonadales</taxon>
        <taxon>Colwelliaceae</taxon>
        <taxon>Colwellia</taxon>
    </lineage>
</organism>
<protein>
    <submittedName>
        <fullName evidence="1">Uncharacterized protein</fullName>
    </submittedName>
</protein>
<sequence length="200" mass="22810">MKNIHLFLFLFVFYVPYSSSSVISKLFLESPQSATNILSFEDIDQVKNSLEFTSWIRVKTIDKTQSRLKFQVSLKNGNSHLRIIFEQLANNKLKMHMVGVEINDNGIPMTAVKDKKTQKITLLNPPERKKLTELPNKSFEIKSFSTMKVAVTGLQERTLKIDINIGNQIESYLVDVNFGINSVDIGHLSGELNLLNLTYE</sequence>
<evidence type="ECO:0000313" key="1">
    <source>
        <dbReference type="EMBL" id="ALK44367.1"/>
    </source>
</evidence>
<proteinExistence type="predicted"/>
<accession>A0A0P0KTP4</accession>
<dbReference type="AlphaFoldDB" id="A0A0P0KTP4"/>
<reference evidence="1" key="1">
    <citation type="submission" date="2015-08" db="EMBL/GenBank/DDBJ databases">
        <title>Partial sequence of psychrophilic Colwellia sp.</title>
        <authorList>
            <person name="Pankowski J.A."/>
            <person name="Leong J.S."/>
            <person name="Nano F.E."/>
        </authorList>
    </citation>
    <scope>NUCLEOTIDE SEQUENCE</scope>
    <source>
        <strain evidence="1">C1</strain>
    </source>
</reference>